<dbReference type="InterPro" id="IPR011335">
    <property type="entry name" value="Restrct_endonuc-II-like"/>
</dbReference>
<dbReference type="InterPro" id="IPR007560">
    <property type="entry name" value="Restrct_endonuc_IV_Mrr"/>
</dbReference>
<dbReference type="PANTHER" id="PTHR30015">
    <property type="entry name" value="MRR RESTRICTION SYSTEM PROTEIN"/>
    <property type="match status" value="1"/>
</dbReference>
<dbReference type="Pfam" id="PF04471">
    <property type="entry name" value="Mrr_cat"/>
    <property type="match status" value="1"/>
</dbReference>
<protein>
    <submittedName>
        <fullName evidence="3">Mrr restriction system protein</fullName>
    </submittedName>
</protein>
<evidence type="ECO:0000259" key="2">
    <source>
        <dbReference type="Pfam" id="PF14338"/>
    </source>
</evidence>
<feature type="domain" description="Restriction endonuclease type IV Mrr" evidence="1">
    <location>
        <begin position="157"/>
        <end position="279"/>
    </location>
</feature>
<evidence type="ECO:0000259" key="1">
    <source>
        <dbReference type="Pfam" id="PF04471"/>
    </source>
</evidence>
<feature type="domain" description="Restriction system protein Mrr-like N-terminal" evidence="2">
    <location>
        <begin position="8"/>
        <end position="91"/>
    </location>
</feature>
<evidence type="ECO:0000313" key="3">
    <source>
        <dbReference type="EMBL" id="MDV0445534.1"/>
    </source>
</evidence>
<dbReference type="InterPro" id="IPR025745">
    <property type="entry name" value="Mrr-like_N_dom"/>
</dbReference>
<dbReference type="RefSeq" id="WP_318785957.1">
    <property type="nucleotide sequence ID" value="NZ_JAWDKC010000019.1"/>
</dbReference>
<proteinExistence type="predicted"/>
<name>A0ABU3VQ48_9EURY</name>
<organism evidence="3 4">
    <name type="scientific">Methanimicrococcus hacksteinii</name>
    <dbReference type="NCBI Taxonomy" id="3028293"/>
    <lineage>
        <taxon>Archaea</taxon>
        <taxon>Methanobacteriati</taxon>
        <taxon>Methanobacteriota</taxon>
        <taxon>Stenosarchaea group</taxon>
        <taxon>Methanomicrobia</taxon>
        <taxon>Methanosarcinales</taxon>
        <taxon>Methanosarcinaceae</taxon>
        <taxon>Methanimicrococcus</taxon>
    </lineage>
</organism>
<reference evidence="3 4" key="1">
    <citation type="submission" date="2023-06" db="EMBL/GenBank/DDBJ databases">
        <title>Genome sequence of Methanimicrococcus sp. At1.</title>
        <authorList>
            <person name="Protasov E."/>
            <person name="Platt K."/>
            <person name="Poehlein A."/>
            <person name="Daniel R."/>
            <person name="Brune A."/>
        </authorList>
    </citation>
    <scope>NUCLEOTIDE SEQUENCE [LARGE SCALE GENOMIC DNA]</scope>
    <source>
        <strain evidence="3 4">At1</strain>
    </source>
</reference>
<keyword evidence="4" id="KW-1185">Reference proteome</keyword>
<sequence length="304" mass="34102">MVVPKLEKMYLPLLECLKDGKEHTSKEINDFIANYLEVSDEDRMELLPSGNMEIFRSRATWTRTYLKKAGLIKSTSRGIFVISEDGKKILQNEPESIGLELFLKNETFREFYLGKKSGKKDNSTPSDIIEGTPQDSLEEAFQKINSDLADELLSEIMELSPTFFERLVVKLLENIGYGGSLVNAGEVVGKSGDEGIDGIIREDKLGFDLIYIQAKRWDIGTTIGRPEIQKFVGALAGQGATKGLFITTAKFSKDAHDYAKKQHTTKVVLVDGQLLTKLMIEHNLGVSIENTYEVKRIDSDFFSD</sequence>
<dbReference type="SUPFAM" id="SSF52980">
    <property type="entry name" value="Restriction endonuclease-like"/>
    <property type="match status" value="1"/>
</dbReference>
<dbReference type="InterPro" id="IPR011856">
    <property type="entry name" value="tRNA_endonuc-like_dom_sf"/>
</dbReference>
<evidence type="ECO:0000313" key="4">
    <source>
        <dbReference type="Proteomes" id="UP001272052"/>
    </source>
</evidence>
<dbReference type="Gene3D" id="3.40.1350.10">
    <property type="match status" value="1"/>
</dbReference>
<accession>A0ABU3VQ48</accession>
<dbReference type="Proteomes" id="UP001272052">
    <property type="component" value="Unassembled WGS sequence"/>
</dbReference>
<gene>
    <name evidence="3" type="primary">mrr</name>
    <name evidence="3" type="ORF">MmiAt1_11170</name>
</gene>
<dbReference type="PANTHER" id="PTHR30015:SF7">
    <property type="entry name" value="TYPE IV METHYL-DIRECTED RESTRICTION ENZYME ECOKMRR"/>
    <property type="match status" value="1"/>
</dbReference>
<comment type="caution">
    <text evidence="3">The sequence shown here is derived from an EMBL/GenBank/DDBJ whole genome shotgun (WGS) entry which is preliminary data.</text>
</comment>
<dbReference type="InterPro" id="IPR052906">
    <property type="entry name" value="Type_IV_Methyl-Rstrct_Enzyme"/>
</dbReference>
<dbReference type="Pfam" id="PF14338">
    <property type="entry name" value="Mrr_N"/>
    <property type="match status" value="1"/>
</dbReference>
<dbReference type="EMBL" id="JAWDKC010000019">
    <property type="protein sequence ID" value="MDV0445534.1"/>
    <property type="molecule type" value="Genomic_DNA"/>
</dbReference>